<protein>
    <submittedName>
        <fullName evidence="2">DUF5082 domain-containing protein</fullName>
    </submittedName>
</protein>
<dbReference type="Proteomes" id="UP000324326">
    <property type="component" value="Unassembled WGS sequence"/>
</dbReference>
<name>A0A5M8RZE4_9BACI</name>
<organism evidence="2 3">
    <name type="scientific">Bacillus swezeyi</name>
    <dbReference type="NCBI Taxonomy" id="1925020"/>
    <lineage>
        <taxon>Bacteria</taxon>
        <taxon>Bacillati</taxon>
        <taxon>Bacillota</taxon>
        <taxon>Bacilli</taxon>
        <taxon>Bacillales</taxon>
        <taxon>Bacillaceae</taxon>
        <taxon>Bacillus</taxon>
    </lineage>
</organism>
<dbReference type="InterPro" id="IPR031681">
    <property type="entry name" value="YwqH-like"/>
</dbReference>
<reference evidence="2 3" key="1">
    <citation type="submission" date="2018-08" db="EMBL/GenBank/DDBJ databases">
        <title>Bacillus phenotypic plasticity.</title>
        <authorList>
            <person name="Hurtado E."/>
        </authorList>
    </citation>
    <scope>NUCLEOTIDE SEQUENCE [LARGE SCALE GENOMIC DNA]</scope>
    <source>
        <strain evidence="2 3">427</strain>
    </source>
</reference>
<dbReference type="Pfam" id="PF16888">
    <property type="entry name" value="YwqH-like"/>
    <property type="match status" value="1"/>
</dbReference>
<dbReference type="EMBL" id="QSND01000002">
    <property type="protein sequence ID" value="KAA6452194.1"/>
    <property type="molecule type" value="Genomic_DNA"/>
</dbReference>
<comment type="caution">
    <text evidence="2">The sequence shown here is derived from an EMBL/GenBank/DDBJ whole genome shotgun (WGS) entry which is preliminary data.</text>
</comment>
<accession>A0A5M8RZE4</accession>
<gene>
    <name evidence="2" type="ORF">DX927_14150</name>
</gene>
<evidence type="ECO:0000313" key="2">
    <source>
        <dbReference type="EMBL" id="KAA6452194.1"/>
    </source>
</evidence>
<dbReference type="AlphaFoldDB" id="A0A5M8RZE4"/>
<evidence type="ECO:0000256" key="1">
    <source>
        <dbReference type="SAM" id="Coils"/>
    </source>
</evidence>
<sequence>MVITLVMQFLGSEVLQMIGSILGETLALDIMKVDLSLKKEFLAELKACRTELKADKTEFSDSKKMITEPELTSHTWQGSLAESFERIRKNIKASFHDIEGKQISDVLEKIDERIKALNGEIHSLGKEIHSLEKKIEREKKEARNKE</sequence>
<evidence type="ECO:0000313" key="3">
    <source>
        <dbReference type="Proteomes" id="UP000324326"/>
    </source>
</evidence>
<proteinExistence type="predicted"/>
<feature type="coiled-coil region" evidence="1">
    <location>
        <begin position="107"/>
        <end position="141"/>
    </location>
</feature>
<keyword evidence="1" id="KW-0175">Coiled coil</keyword>